<feature type="compositionally biased region" description="Polar residues" evidence="1">
    <location>
        <begin position="332"/>
        <end position="346"/>
    </location>
</feature>
<dbReference type="STRING" id="7234.B4GRA8"/>
<dbReference type="KEGG" id="dpe:6596160"/>
<protein>
    <submittedName>
        <fullName evidence="2">GL25175</fullName>
    </submittedName>
</protein>
<reference evidence="2 3" key="1">
    <citation type="journal article" date="2007" name="Nature">
        <title>Evolution of genes and genomes on the Drosophila phylogeny.</title>
        <authorList>
            <consortium name="Drosophila 12 Genomes Consortium"/>
            <person name="Clark A.G."/>
            <person name="Eisen M.B."/>
            <person name="Smith D.R."/>
            <person name="Bergman C.M."/>
            <person name="Oliver B."/>
            <person name="Markow T.A."/>
            <person name="Kaufman T.C."/>
            <person name="Kellis M."/>
            <person name="Gelbart W."/>
            <person name="Iyer V.N."/>
            <person name="Pollard D.A."/>
            <person name="Sackton T.B."/>
            <person name="Larracuente A.M."/>
            <person name="Singh N.D."/>
            <person name="Abad J.P."/>
            <person name="Abt D.N."/>
            <person name="Adryan B."/>
            <person name="Aguade M."/>
            <person name="Akashi H."/>
            <person name="Anderson W.W."/>
            <person name="Aquadro C.F."/>
            <person name="Ardell D.H."/>
            <person name="Arguello R."/>
            <person name="Artieri C.G."/>
            <person name="Barbash D.A."/>
            <person name="Barker D."/>
            <person name="Barsanti P."/>
            <person name="Batterham P."/>
            <person name="Batzoglou S."/>
            <person name="Begun D."/>
            <person name="Bhutkar A."/>
            <person name="Blanco E."/>
            <person name="Bosak S.A."/>
            <person name="Bradley R.K."/>
            <person name="Brand A.D."/>
            <person name="Brent M.R."/>
            <person name="Brooks A.N."/>
            <person name="Brown R.H."/>
            <person name="Butlin R.K."/>
            <person name="Caggese C."/>
            <person name="Calvi B.R."/>
            <person name="Bernardo de Carvalho A."/>
            <person name="Caspi A."/>
            <person name="Castrezana S."/>
            <person name="Celniker S.E."/>
            <person name="Chang J.L."/>
            <person name="Chapple C."/>
            <person name="Chatterji S."/>
            <person name="Chinwalla A."/>
            <person name="Civetta A."/>
            <person name="Clifton S.W."/>
            <person name="Comeron J.M."/>
            <person name="Costello J.C."/>
            <person name="Coyne J.A."/>
            <person name="Daub J."/>
            <person name="David R.G."/>
            <person name="Delcher A.L."/>
            <person name="Delehaunty K."/>
            <person name="Do C.B."/>
            <person name="Ebling H."/>
            <person name="Edwards K."/>
            <person name="Eickbush T."/>
            <person name="Evans J.D."/>
            <person name="Filipski A."/>
            <person name="Findeiss S."/>
            <person name="Freyhult E."/>
            <person name="Fulton L."/>
            <person name="Fulton R."/>
            <person name="Garcia A.C."/>
            <person name="Gardiner A."/>
            <person name="Garfield D.A."/>
            <person name="Garvin B.E."/>
            <person name="Gibson G."/>
            <person name="Gilbert D."/>
            <person name="Gnerre S."/>
            <person name="Godfrey J."/>
            <person name="Good R."/>
            <person name="Gotea V."/>
            <person name="Gravely B."/>
            <person name="Greenberg A.J."/>
            <person name="Griffiths-Jones S."/>
            <person name="Gross S."/>
            <person name="Guigo R."/>
            <person name="Gustafson E.A."/>
            <person name="Haerty W."/>
            <person name="Hahn M.W."/>
            <person name="Halligan D.L."/>
            <person name="Halpern A.L."/>
            <person name="Halter G.M."/>
            <person name="Han M.V."/>
            <person name="Heger A."/>
            <person name="Hillier L."/>
            <person name="Hinrichs A.S."/>
            <person name="Holmes I."/>
            <person name="Hoskins R.A."/>
            <person name="Hubisz M.J."/>
            <person name="Hultmark D."/>
            <person name="Huntley M.A."/>
            <person name="Jaffe D.B."/>
            <person name="Jagadeeshan S."/>
            <person name="Jeck W.R."/>
            <person name="Johnson J."/>
            <person name="Jones C.D."/>
            <person name="Jordan W.C."/>
            <person name="Karpen G.H."/>
            <person name="Kataoka E."/>
            <person name="Keightley P.D."/>
            <person name="Kheradpour P."/>
            <person name="Kirkness E.F."/>
            <person name="Koerich L.B."/>
            <person name="Kristiansen K."/>
            <person name="Kudrna D."/>
            <person name="Kulathinal R.J."/>
            <person name="Kumar S."/>
            <person name="Kwok R."/>
            <person name="Lander E."/>
            <person name="Langley C.H."/>
            <person name="Lapoint R."/>
            <person name="Lazzaro B.P."/>
            <person name="Lee S.J."/>
            <person name="Levesque L."/>
            <person name="Li R."/>
            <person name="Lin C.F."/>
            <person name="Lin M.F."/>
            <person name="Lindblad-Toh K."/>
            <person name="Llopart A."/>
            <person name="Long M."/>
            <person name="Low L."/>
            <person name="Lozovsky E."/>
            <person name="Lu J."/>
            <person name="Luo M."/>
            <person name="Machado C.A."/>
            <person name="Makalowski W."/>
            <person name="Marzo M."/>
            <person name="Matsuda M."/>
            <person name="Matzkin L."/>
            <person name="McAllister B."/>
            <person name="McBride C.S."/>
            <person name="McKernan B."/>
            <person name="McKernan K."/>
            <person name="Mendez-Lago M."/>
            <person name="Minx P."/>
            <person name="Mollenhauer M.U."/>
            <person name="Montooth K."/>
            <person name="Mount S.M."/>
            <person name="Mu X."/>
            <person name="Myers E."/>
            <person name="Negre B."/>
            <person name="Newfeld S."/>
            <person name="Nielsen R."/>
            <person name="Noor M.A."/>
            <person name="O'Grady P."/>
            <person name="Pachter L."/>
            <person name="Papaceit M."/>
            <person name="Parisi M.J."/>
            <person name="Parisi M."/>
            <person name="Parts L."/>
            <person name="Pedersen J.S."/>
            <person name="Pesole G."/>
            <person name="Phillippy A.M."/>
            <person name="Ponting C.P."/>
            <person name="Pop M."/>
            <person name="Porcelli D."/>
            <person name="Powell J.R."/>
            <person name="Prohaska S."/>
            <person name="Pruitt K."/>
            <person name="Puig M."/>
            <person name="Quesneville H."/>
            <person name="Ram K.R."/>
            <person name="Rand D."/>
            <person name="Rasmussen M.D."/>
            <person name="Reed L.K."/>
            <person name="Reenan R."/>
            <person name="Reily A."/>
            <person name="Remington K.A."/>
            <person name="Rieger T.T."/>
            <person name="Ritchie M.G."/>
            <person name="Robin C."/>
            <person name="Rogers Y.H."/>
            <person name="Rohde C."/>
            <person name="Rozas J."/>
            <person name="Rubenfield M.J."/>
            <person name="Ruiz A."/>
            <person name="Russo S."/>
            <person name="Salzberg S.L."/>
            <person name="Sanchez-Gracia A."/>
            <person name="Saranga D.J."/>
            <person name="Sato H."/>
            <person name="Schaeffer S.W."/>
            <person name="Schatz M.C."/>
            <person name="Schlenke T."/>
            <person name="Schwartz R."/>
            <person name="Segarra C."/>
            <person name="Singh R.S."/>
            <person name="Sirot L."/>
            <person name="Sirota M."/>
            <person name="Sisneros N.B."/>
            <person name="Smith C.D."/>
            <person name="Smith T.F."/>
            <person name="Spieth J."/>
            <person name="Stage D.E."/>
            <person name="Stark A."/>
            <person name="Stephan W."/>
            <person name="Strausberg R.L."/>
            <person name="Strempel S."/>
            <person name="Sturgill D."/>
            <person name="Sutton G."/>
            <person name="Sutton G.G."/>
            <person name="Tao W."/>
            <person name="Teichmann S."/>
            <person name="Tobari Y.N."/>
            <person name="Tomimura Y."/>
            <person name="Tsolas J.M."/>
            <person name="Valente V.L."/>
            <person name="Venter E."/>
            <person name="Venter J.C."/>
            <person name="Vicario S."/>
            <person name="Vieira F.G."/>
            <person name="Vilella A.J."/>
            <person name="Villasante A."/>
            <person name="Walenz B."/>
            <person name="Wang J."/>
            <person name="Wasserman M."/>
            <person name="Watts T."/>
            <person name="Wilson D."/>
            <person name="Wilson R.K."/>
            <person name="Wing R.A."/>
            <person name="Wolfner M.F."/>
            <person name="Wong A."/>
            <person name="Wong G.K."/>
            <person name="Wu C.I."/>
            <person name="Wu G."/>
            <person name="Yamamoto D."/>
            <person name="Yang H.P."/>
            <person name="Yang S.P."/>
            <person name="Yorke J.A."/>
            <person name="Yoshida K."/>
            <person name="Zdobnov E."/>
            <person name="Zhang P."/>
            <person name="Zhang Y."/>
            <person name="Zimin A.V."/>
            <person name="Baldwin J."/>
            <person name="Abdouelleil A."/>
            <person name="Abdulkadir J."/>
            <person name="Abebe A."/>
            <person name="Abera B."/>
            <person name="Abreu J."/>
            <person name="Acer S.C."/>
            <person name="Aftuck L."/>
            <person name="Alexander A."/>
            <person name="An P."/>
            <person name="Anderson E."/>
            <person name="Anderson S."/>
            <person name="Arachi H."/>
            <person name="Azer M."/>
            <person name="Bachantsang P."/>
            <person name="Barry A."/>
            <person name="Bayul T."/>
            <person name="Berlin A."/>
            <person name="Bessette D."/>
            <person name="Bloom T."/>
            <person name="Blye J."/>
            <person name="Boguslavskiy L."/>
            <person name="Bonnet C."/>
            <person name="Boukhgalter B."/>
            <person name="Bourzgui I."/>
            <person name="Brown A."/>
            <person name="Cahill P."/>
            <person name="Channer S."/>
            <person name="Cheshatsang Y."/>
            <person name="Chuda L."/>
            <person name="Citroen M."/>
            <person name="Collymore A."/>
            <person name="Cooke P."/>
            <person name="Costello M."/>
            <person name="D'Aco K."/>
            <person name="Daza R."/>
            <person name="De Haan G."/>
            <person name="DeGray S."/>
            <person name="DeMaso C."/>
            <person name="Dhargay N."/>
            <person name="Dooley K."/>
            <person name="Dooley E."/>
            <person name="Doricent M."/>
            <person name="Dorje P."/>
            <person name="Dorjee K."/>
            <person name="Dupes A."/>
            <person name="Elong R."/>
            <person name="Falk J."/>
            <person name="Farina A."/>
            <person name="Faro S."/>
            <person name="Ferguson D."/>
            <person name="Fisher S."/>
            <person name="Foley C.D."/>
            <person name="Franke A."/>
            <person name="Friedrich D."/>
            <person name="Gadbois L."/>
            <person name="Gearin G."/>
            <person name="Gearin C.R."/>
            <person name="Giannoukos G."/>
            <person name="Goode T."/>
            <person name="Graham J."/>
            <person name="Grandbois E."/>
            <person name="Grewal S."/>
            <person name="Gyaltsen K."/>
            <person name="Hafez N."/>
            <person name="Hagos B."/>
            <person name="Hall J."/>
            <person name="Henson C."/>
            <person name="Hollinger A."/>
            <person name="Honan T."/>
            <person name="Huard M.D."/>
            <person name="Hughes L."/>
            <person name="Hurhula B."/>
            <person name="Husby M.E."/>
            <person name="Kamat A."/>
            <person name="Kanga B."/>
            <person name="Kashin S."/>
            <person name="Khazanovich D."/>
            <person name="Kisner P."/>
            <person name="Lance K."/>
            <person name="Lara M."/>
            <person name="Lee W."/>
            <person name="Lennon N."/>
            <person name="Letendre F."/>
            <person name="LeVine R."/>
            <person name="Lipovsky A."/>
            <person name="Liu X."/>
            <person name="Liu J."/>
            <person name="Liu S."/>
            <person name="Lokyitsang T."/>
            <person name="Lokyitsang Y."/>
            <person name="Lubonja R."/>
            <person name="Lui A."/>
            <person name="MacDonald P."/>
            <person name="Magnisalis V."/>
            <person name="Maru K."/>
            <person name="Matthews C."/>
            <person name="McCusker W."/>
            <person name="McDonough S."/>
            <person name="Mehta T."/>
            <person name="Meldrim J."/>
            <person name="Meneus L."/>
            <person name="Mihai O."/>
            <person name="Mihalev A."/>
            <person name="Mihova T."/>
            <person name="Mittelman R."/>
            <person name="Mlenga V."/>
            <person name="Montmayeur A."/>
            <person name="Mulrain L."/>
            <person name="Navidi A."/>
            <person name="Naylor J."/>
            <person name="Negash T."/>
            <person name="Nguyen T."/>
            <person name="Nguyen N."/>
            <person name="Nicol R."/>
            <person name="Norbu C."/>
            <person name="Norbu N."/>
            <person name="Novod N."/>
            <person name="O'Neill B."/>
            <person name="Osman S."/>
            <person name="Markiewicz E."/>
            <person name="Oyono O.L."/>
            <person name="Patti C."/>
            <person name="Phunkhang P."/>
            <person name="Pierre F."/>
            <person name="Priest M."/>
            <person name="Raghuraman S."/>
            <person name="Rege F."/>
            <person name="Reyes R."/>
            <person name="Rise C."/>
            <person name="Rogov P."/>
            <person name="Ross K."/>
            <person name="Ryan E."/>
            <person name="Settipalli S."/>
            <person name="Shea T."/>
            <person name="Sherpa N."/>
            <person name="Shi L."/>
            <person name="Shih D."/>
            <person name="Sparrow T."/>
            <person name="Spaulding J."/>
            <person name="Stalker J."/>
            <person name="Stange-Thomann N."/>
            <person name="Stavropoulos S."/>
            <person name="Stone C."/>
            <person name="Strader C."/>
            <person name="Tesfaye S."/>
            <person name="Thomson T."/>
            <person name="Thoulutsang Y."/>
            <person name="Thoulutsang D."/>
            <person name="Topham K."/>
            <person name="Topping I."/>
            <person name="Tsamla T."/>
            <person name="Vassiliev H."/>
            <person name="Vo A."/>
            <person name="Wangchuk T."/>
            <person name="Wangdi T."/>
            <person name="Weiand M."/>
            <person name="Wilkinson J."/>
            <person name="Wilson A."/>
            <person name="Yadav S."/>
            <person name="Young G."/>
            <person name="Yu Q."/>
            <person name="Zembek L."/>
            <person name="Zhong D."/>
            <person name="Zimmer A."/>
            <person name="Zwirko Z."/>
            <person name="Jaffe D.B."/>
            <person name="Alvarez P."/>
            <person name="Brockman W."/>
            <person name="Butler J."/>
            <person name="Chin C."/>
            <person name="Gnerre S."/>
            <person name="Grabherr M."/>
            <person name="Kleber M."/>
            <person name="Mauceli E."/>
            <person name="MacCallum I."/>
        </authorList>
    </citation>
    <scope>NUCLEOTIDE SEQUENCE [LARGE SCALE GENOMIC DNA]</scope>
    <source>
        <strain evidence="3">MSH-3 / Tucson 14011-0111.49</strain>
    </source>
</reference>
<organism evidence="3">
    <name type="scientific">Drosophila persimilis</name>
    <name type="common">Fruit fly</name>
    <dbReference type="NCBI Taxonomy" id="7234"/>
    <lineage>
        <taxon>Eukaryota</taxon>
        <taxon>Metazoa</taxon>
        <taxon>Ecdysozoa</taxon>
        <taxon>Arthropoda</taxon>
        <taxon>Hexapoda</taxon>
        <taxon>Insecta</taxon>
        <taxon>Pterygota</taxon>
        <taxon>Neoptera</taxon>
        <taxon>Endopterygota</taxon>
        <taxon>Diptera</taxon>
        <taxon>Brachycera</taxon>
        <taxon>Muscomorpha</taxon>
        <taxon>Ephydroidea</taxon>
        <taxon>Drosophilidae</taxon>
        <taxon>Drosophila</taxon>
        <taxon>Sophophora</taxon>
    </lineage>
</organism>
<accession>B4GRA8</accession>
<feature type="region of interest" description="Disordered" evidence="1">
    <location>
        <begin position="259"/>
        <end position="359"/>
    </location>
</feature>
<dbReference type="EMBL" id="CH479188">
    <property type="protein sequence ID" value="EDW40293.1"/>
    <property type="molecule type" value="Genomic_DNA"/>
</dbReference>
<feature type="region of interest" description="Disordered" evidence="1">
    <location>
        <begin position="13"/>
        <end position="79"/>
    </location>
</feature>
<feature type="compositionally biased region" description="Polar residues" evidence="1">
    <location>
        <begin position="445"/>
        <end position="460"/>
    </location>
</feature>
<feature type="compositionally biased region" description="Basic and acidic residues" evidence="1">
    <location>
        <begin position="37"/>
        <end position="66"/>
    </location>
</feature>
<dbReference type="OMA" id="EAWSDTI"/>
<feature type="region of interest" description="Disordered" evidence="1">
    <location>
        <begin position="445"/>
        <end position="488"/>
    </location>
</feature>
<feature type="region of interest" description="Disordered" evidence="1">
    <location>
        <begin position="213"/>
        <end position="240"/>
    </location>
</feature>
<evidence type="ECO:0000313" key="3">
    <source>
        <dbReference type="Proteomes" id="UP000008744"/>
    </source>
</evidence>
<name>B4GRA8_DROPE</name>
<dbReference type="HOGENOM" id="CLU_566555_0_0_1"/>
<dbReference type="eggNOG" id="KOG3759">
    <property type="taxonomic scope" value="Eukaryota"/>
</dbReference>
<feature type="compositionally biased region" description="Basic residues" evidence="1">
    <location>
        <begin position="270"/>
        <end position="283"/>
    </location>
</feature>
<keyword evidence="3" id="KW-1185">Reference proteome</keyword>
<sequence length="488" mass="54394">MSLRTCACGCSCGCGCVRKPKSDEPPKAQTSSHSISSKKEGEPADNSKAHDEAKSHKTKPKEEHGSNHHHFHIPFLHSDSHSKIASDEEKEGEMVGRQLTPYECQLEDDVQQLQEALFTLTSHYAKVQFRLRQIAAASDCERITLLKELERMTCEPLDGSGRDQEDKLHTLQSDATTLGSVRLKQHKIITQLRGRLQNLADAAADYFVMDRDGQKRDSKGDGAESHDFDEQGYEGLQGKSSKATFLSEAWSDTIYEDTENDVNNSSRSKSNSKNRKGKGKKKDKRTDKKSDKKTDKKTDKKEKNTATNGGAGDRHSRRDCSKDCPAYRARRNSGSVSGSVPNTSSKILGKMSSKDLSPSRGRLYAVLRETQSLPHYQRRTGEETALKKVRSTAKNHLEAVQKGSRCKPDIRINRKPKANASPSENLAKGWPLSWKYLRLDEPPCSGSSANIQGSSMQSLNKLRPGKQGGADMWSDVREETRKHPHKKC</sequence>
<proteinExistence type="predicted"/>
<feature type="compositionally biased region" description="Basic and acidic residues" evidence="1">
    <location>
        <begin position="284"/>
        <end position="304"/>
    </location>
</feature>
<evidence type="ECO:0000256" key="1">
    <source>
        <dbReference type="SAM" id="MobiDB-lite"/>
    </source>
</evidence>
<dbReference type="OrthoDB" id="10068328at2759"/>
<evidence type="ECO:0000313" key="2">
    <source>
        <dbReference type="EMBL" id="EDW40293.1"/>
    </source>
</evidence>
<dbReference type="Proteomes" id="UP000008744">
    <property type="component" value="Unassembled WGS sequence"/>
</dbReference>
<feature type="compositionally biased region" description="Basic and acidic residues" evidence="1">
    <location>
        <begin position="312"/>
        <end position="322"/>
    </location>
</feature>
<gene>
    <name evidence="2" type="primary">Dper\GL25175</name>
    <name evidence="2" type="ORF">Dper_GL25175</name>
</gene>
<dbReference type="AlphaFoldDB" id="B4GRA8"/>
<feature type="compositionally biased region" description="Basic and acidic residues" evidence="1">
    <location>
        <begin position="213"/>
        <end position="229"/>
    </location>
</feature>